<organism evidence="2 3">
    <name type="scientific">Actinoplanes couchii</name>
    <dbReference type="NCBI Taxonomy" id="403638"/>
    <lineage>
        <taxon>Bacteria</taxon>
        <taxon>Bacillati</taxon>
        <taxon>Actinomycetota</taxon>
        <taxon>Actinomycetes</taxon>
        <taxon>Micromonosporales</taxon>
        <taxon>Micromonosporaceae</taxon>
        <taxon>Actinoplanes</taxon>
    </lineage>
</organism>
<dbReference type="CDD" id="cd00093">
    <property type="entry name" value="HTH_XRE"/>
    <property type="match status" value="1"/>
</dbReference>
<dbReference type="Proteomes" id="UP000612282">
    <property type="component" value="Unassembled WGS sequence"/>
</dbReference>
<evidence type="ECO:0000313" key="3">
    <source>
        <dbReference type="Proteomes" id="UP000612282"/>
    </source>
</evidence>
<evidence type="ECO:0000313" key="2">
    <source>
        <dbReference type="EMBL" id="GID61305.1"/>
    </source>
</evidence>
<dbReference type="Pfam" id="PF13560">
    <property type="entry name" value="HTH_31"/>
    <property type="match status" value="1"/>
</dbReference>
<name>A0ABQ3XSC4_9ACTN</name>
<dbReference type="Gene3D" id="1.10.260.40">
    <property type="entry name" value="lambda repressor-like DNA-binding domains"/>
    <property type="match status" value="1"/>
</dbReference>
<dbReference type="PROSITE" id="PS50943">
    <property type="entry name" value="HTH_CROC1"/>
    <property type="match status" value="1"/>
</dbReference>
<keyword evidence="3" id="KW-1185">Reference proteome</keyword>
<evidence type="ECO:0000259" key="1">
    <source>
        <dbReference type="PROSITE" id="PS50943"/>
    </source>
</evidence>
<dbReference type="InterPro" id="IPR001387">
    <property type="entry name" value="Cro/C1-type_HTH"/>
</dbReference>
<dbReference type="SUPFAM" id="SSF47413">
    <property type="entry name" value="lambda repressor-like DNA-binding domains"/>
    <property type="match status" value="1"/>
</dbReference>
<feature type="domain" description="HTH cro/C1-type" evidence="1">
    <location>
        <begin position="26"/>
        <end position="81"/>
    </location>
</feature>
<dbReference type="SMART" id="SM00530">
    <property type="entry name" value="HTH_XRE"/>
    <property type="match status" value="1"/>
</dbReference>
<dbReference type="RefSeq" id="WP_203809135.1">
    <property type="nucleotide sequence ID" value="NZ_BAAAQE010000119.1"/>
</dbReference>
<sequence length="458" mass="48011">MEIHHGFWTSSPVLAAAAGDDAGTVIRLARRRADLNQTQLGALCGYSVSTISRIERGQPPCQDIDVRRNIAGVLGIPPDLLGLASPPGLSPIAVTRVERTQTGHAGVRVVSTTGERGDPVRRREVLSGLTASAAAVALPWSETVHSTPPALADLLNAESTSVAALDPAQLGERLSAARRTFSASNYDELTARLVTLIAGAAAARRHHADRDEQAATVVLAAAYRLASELCVKRNDDALGWVLADRALTAARSTGLAGPIAHASRSAAVAMRRAGHHDDAIMLLTATAQQVQPGSAPSDIALATYGSLLCTAAYANAQAGRRPQAEALLDEAAATASRTTGPVIAGEIMFSPTNVAVYRIGAYTALGDSAAALDHARTVDVSLLASAERYARYCIDTARAWEHHGRHDRATQALQAAESRAPQELRRPSTQELITRILYAPTVTPSGLRSLATRAGAIS</sequence>
<dbReference type="InterPro" id="IPR011990">
    <property type="entry name" value="TPR-like_helical_dom_sf"/>
</dbReference>
<protein>
    <recommendedName>
        <fullName evidence="1">HTH cro/C1-type domain-containing protein</fullName>
    </recommendedName>
</protein>
<accession>A0ABQ3XSC4</accession>
<reference evidence="2 3" key="1">
    <citation type="submission" date="2021-01" db="EMBL/GenBank/DDBJ databases">
        <title>Whole genome shotgun sequence of Actinoplanes couchii NBRC 106145.</title>
        <authorList>
            <person name="Komaki H."/>
            <person name="Tamura T."/>
        </authorList>
    </citation>
    <scope>NUCLEOTIDE SEQUENCE [LARGE SCALE GENOMIC DNA]</scope>
    <source>
        <strain evidence="2 3">NBRC 106145</strain>
    </source>
</reference>
<gene>
    <name evidence="2" type="ORF">Aco03nite_097090</name>
</gene>
<proteinExistence type="predicted"/>
<dbReference type="InterPro" id="IPR010982">
    <property type="entry name" value="Lambda_DNA-bd_dom_sf"/>
</dbReference>
<comment type="caution">
    <text evidence="2">The sequence shown here is derived from an EMBL/GenBank/DDBJ whole genome shotgun (WGS) entry which is preliminary data.</text>
</comment>
<dbReference type="EMBL" id="BOMG01000122">
    <property type="protein sequence ID" value="GID61305.1"/>
    <property type="molecule type" value="Genomic_DNA"/>
</dbReference>
<dbReference type="Gene3D" id="1.25.40.10">
    <property type="entry name" value="Tetratricopeptide repeat domain"/>
    <property type="match status" value="1"/>
</dbReference>